<evidence type="ECO:0000256" key="3">
    <source>
        <dbReference type="ARBA" id="ARBA00022676"/>
    </source>
</evidence>
<evidence type="ECO:0000256" key="1">
    <source>
        <dbReference type="ARBA" id="ARBA00004651"/>
    </source>
</evidence>
<reference evidence="12" key="1">
    <citation type="journal article" date="2019" name="Int. J. Syst. Evol. Microbiol.">
        <title>The Global Catalogue of Microorganisms (GCM) 10K type strain sequencing project: providing services to taxonomists for standard genome sequencing and annotation.</title>
        <authorList>
            <consortium name="The Broad Institute Genomics Platform"/>
            <consortium name="The Broad Institute Genome Sequencing Center for Infectious Disease"/>
            <person name="Wu L."/>
            <person name="Ma J."/>
        </authorList>
    </citation>
    <scope>NUCLEOTIDE SEQUENCE [LARGE SCALE GENOMIC DNA]</scope>
    <source>
        <strain evidence="12">CGMCC 1.15905</strain>
    </source>
</reference>
<feature type="transmembrane region" description="Helical" evidence="9">
    <location>
        <begin position="149"/>
        <end position="167"/>
    </location>
</feature>
<evidence type="ECO:0000256" key="4">
    <source>
        <dbReference type="ARBA" id="ARBA00022679"/>
    </source>
</evidence>
<comment type="caution">
    <text evidence="11">The sequence shown here is derived from an EMBL/GenBank/DDBJ whole genome shotgun (WGS) entry which is preliminary data.</text>
</comment>
<evidence type="ECO:0000256" key="7">
    <source>
        <dbReference type="ARBA" id="ARBA00023136"/>
    </source>
</evidence>
<keyword evidence="12" id="KW-1185">Reference proteome</keyword>
<feature type="transmembrane region" description="Helical" evidence="9">
    <location>
        <begin position="74"/>
        <end position="93"/>
    </location>
</feature>
<dbReference type="Proteomes" id="UP000623419">
    <property type="component" value="Unassembled WGS sequence"/>
</dbReference>
<name>A0ABQ1HCZ2_9GAMM</name>
<feature type="domain" description="Glycosyltransferase RgtA/B/C/D-like" evidence="10">
    <location>
        <begin position="56"/>
        <end position="214"/>
    </location>
</feature>
<dbReference type="InterPro" id="IPR050297">
    <property type="entry name" value="LipidA_mod_glycosyltrf_83"/>
</dbReference>
<organism evidence="11 12">
    <name type="scientific">Arenimonas soli</name>
    <dbReference type="NCBI Taxonomy" id="2269504"/>
    <lineage>
        <taxon>Bacteria</taxon>
        <taxon>Pseudomonadati</taxon>
        <taxon>Pseudomonadota</taxon>
        <taxon>Gammaproteobacteria</taxon>
        <taxon>Lysobacterales</taxon>
        <taxon>Lysobacteraceae</taxon>
        <taxon>Arenimonas</taxon>
    </lineage>
</organism>
<protein>
    <submittedName>
        <fullName evidence="11">Membrane protein</fullName>
    </submittedName>
</protein>
<feature type="region of interest" description="Disordered" evidence="8">
    <location>
        <begin position="614"/>
        <end position="640"/>
    </location>
</feature>
<feature type="transmembrane region" description="Helical" evidence="9">
    <location>
        <begin position="308"/>
        <end position="325"/>
    </location>
</feature>
<accession>A0ABQ1HCZ2</accession>
<evidence type="ECO:0000256" key="5">
    <source>
        <dbReference type="ARBA" id="ARBA00022692"/>
    </source>
</evidence>
<feature type="transmembrane region" description="Helical" evidence="9">
    <location>
        <begin position="113"/>
        <end position="137"/>
    </location>
</feature>
<gene>
    <name evidence="11" type="ORF">GCM10011521_07290</name>
</gene>
<evidence type="ECO:0000256" key="8">
    <source>
        <dbReference type="SAM" id="MobiDB-lite"/>
    </source>
</evidence>
<keyword evidence="5 9" id="KW-0812">Transmembrane</keyword>
<evidence type="ECO:0000256" key="2">
    <source>
        <dbReference type="ARBA" id="ARBA00022475"/>
    </source>
</evidence>
<keyword evidence="7 9" id="KW-0472">Membrane</keyword>
<keyword evidence="6 9" id="KW-1133">Transmembrane helix</keyword>
<evidence type="ECO:0000256" key="9">
    <source>
        <dbReference type="SAM" id="Phobius"/>
    </source>
</evidence>
<dbReference type="PANTHER" id="PTHR33908">
    <property type="entry name" value="MANNOSYLTRANSFERASE YKCB-RELATED"/>
    <property type="match status" value="1"/>
</dbReference>
<keyword evidence="2" id="KW-1003">Cell membrane</keyword>
<feature type="transmembrane region" description="Helical" evidence="9">
    <location>
        <begin position="240"/>
        <end position="263"/>
    </location>
</feature>
<keyword evidence="4" id="KW-0808">Transferase</keyword>
<feature type="compositionally biased region" description="Low complexity" evidence="8">
    <location>
        <begin position="623"/>
        <end position="634"/>
    </location>
</feature>
<comment type="subcellular location">
    <subcellularLocation>
        <location evidence="1">Cell membrane</location>
        <topology evidence="1">Multi-pass membrane protein</topology>
    </subcellularLocation>
</comment>
<keyword evidence="3" id="KW-0328">Glycosyltransferase</keyword>
<dbReference type="PANTHER" id="PTHR33908:SF11">
    <property type="entry name" value="MEMBRANE PROTEIN"/>
    <property type="match status" value="1"/>
</dbReference>
<feature type="transmembrane region" description="Helical" evidence="9">
    <location>
        <begin position="199"/>
        <end position="220"/>
    </location>
</feature>
<dbReference type="EMBL" id="BMKC01000001">
    <property type="protein sequence ID" value="GGA71688.1"/>
    <property type="molecule type" value="Genomic_DNA"/>
</dbReference>
<feature type="transmembrane region" description="Helical" evidence="9">
    <location>
        <begin position="332"/>
        <end position="352"/>
    </location>
</feature>
<dbReference type="InterPro" id="IPR038731">
    <property type="entry name" value="RgtA/B/C-like"/>
</dbReference>
<feature type="transmembrane region" description="Helical" evidence="9">
    <location>
        <begin position="275"/>
        <end position="296"/>
    </location>
</feature>
<proteinExistence type="predicted"/>
<evidence type="ECO:0000256" key="6">
    <source>
        <dbReference type="ARBA" id="ARBA00022989"/>
    </source>
</evidence>
<evidence type="ECO:0000313" key="11">
    <source>
        <dbReference type="EMBL" id="GGA71688.1"/>
    </source>
</evidence>
<evidence type="ECO:0000313" key="12">
    <source>
        <dbReference type="Proteomes" id="UP000623419"/>
    </source>
</evidence>
<sequence length="640" mass="69308">MDAGMRTSSKRVKFLVLWALLLLAKLVLAATLQPFGDEAFYAWEARHPAWVYSDLPGLTAWIAWLGAQVGGPGVFALRLPFVLLGAALPWLVVRITRRWFGAEAGWQAGLLALLMPLGGLMGLLALPDVPMLVAALLCLDAFASLMRRVTVWGLVQLALALAMGAFAHYRFALVVLAGAAGLACTPAGRALLRHPGLWLALAIGALAWAPVLAWNLSHAGAGLGFQFVDRHPWQPQWRGLWWPLVQGLLLTPLLAWLLGRSLLECWRRRRDSEPAWAFMLGLGLVAVPGYFVFGFFTDAERVTFHWPLAGWLALCCVAPPVLARWPSRARRLLHATAGLGLAAMLAYLALLASAQGRSSLAAGPAYADNFSGWSEVATAVRDDLRAMPDDTLLVADNFMLAAQLRLALGRDDVRVLPHPINQKHGREVQLATWGLLDDGAQDWAGRPVLLVLEDTARPLRQRLAGYRELCDRVGRLPVPRVLNVDHGRKRFLRFVLGEAVATGPAGGCRLPALAWLETPARGDTLAPGDEVRGWALASGSGITRVELRLGGEVVAGLEPDLPRPDVAAYWGLGPDDGDRFGFRFAMPAVPGVPAGRAWLALRLYTADGGVEDWPAQPVRWRPSGQSEAGAAQGGREADQR</sequence>
<evidence type="ECO:0000259" key="10">
    <source>
        <dbReference type="Pfam" id="PF13231"/>
    </source>
</evidence>
<dbReference type="Pfam" id="PF13231">
    <property type="entry name" value="PMT_2"/>
    <property type="match status" value="1"/>
</dbReference>